<keyword evidence="5" id="KW-0732">Signal</keyword>
<proteinExistence type="inferred from homology"/>
<dbReference type="Gene3D" id="3.40.640.10">
    <property type="entry name" value="Type I PLP-dependent aspartate aminotransferase-like (Major domain)"/>
    <property type="match status" value="1"/>
</dbReference>
<dbReference type="GO" id="GO:0030170">
    <property type="term" value="F:pyridoxal phosphate binding"/>
    <property type="evidence" value="ECO:0007669"/>
    <property type="project" value="InterPro"/>
</dbReference>
<accession>A0AAU7ZRJ1</accession>
<keyword evidence="2 7" id="KW-0032">Aminotransferase</keyword>
<dbReference type="Gene3D" id="3.90.1150.10">
    <property type="entry name" value="Aspartate Aminotransferase, domain 1"/>
    <property type="match status" value="1"/>
</dbReference>
<feature type="chain" id="PRO_5043549186" evidence="5">
    <location>
        <begin position="30"/>
        <end position="376"/>
    </location>
</feature>
<dbReference type="Pfam" id="PF00155">
    <property type="entry name" value="Aminotran_1_2"/>
    <property type="match status" value="1"/>
</dbReference>
<dbReference type="InterPro" id="IPR006311">
    <property type="entry name" value="TAT_signal"/>
</dbReference>
<feature type="domain" description="Aminotransferase class I/classII large" evidence="6">
    <location>
        <begin position="39"/>
        <end position="356"/>
    </location>
</feature>
<comment type="similarity">
    <text evidence="1">Belongs to the class-II pyridoxal-phosphate-dependent aminotransferase family. Histidinol-phosphate aminotransferase subfamily.</text>
</comment>
<dbReference type="PANTHER" id="PTHR43643:SF3">
    <property type="entry name" value="HISTIDINOL-PHOSPHATE AMINOTRANSFERASE"/>
    <property type="match status" value="1"/>
</dbReference>
<dbReference type="SUPFAM" id="SSF53383">
    <property type="entry name" value="PLP-dependent transferases"/>
    <property type="match status" value="1"/>
</dbReference>
<feature type="signal peptide" evidence="5">
    <location>
        <begin position="1"/>
        <end position="29"/>
    </location>
</feature>
<evidence type="ECO:0000256" key="4">
    <source>
        <dbReference type="ARBA" id="ARBA00022898"/>
    </source>
</evidence>
<dbReference type="InterPro" id="IPR050106">
    <property type="entry name" value="HistidinolP_aminotransfase"/>
</dbReference>
<protein>
    <submittedName>
        <fullName evidence="7">Aminotransferase class I/II-fold pyridoxal phosphate-dependent enzyme</fullName>
    </submittedName>
</protein>
<dbReference type="KEGG" id="tpsc:RBB77_01300"/>
<dbReference type="AlphaFoldDB" id="A0AAU7ZRJ1"/>
<reference evidence="7" key="2">
    <citation type="journal article" date="2024" name="Environ. Microbiol.">
        <title>Genome analysis and description of Tunturibacter gen. nov. expands the diversity of Terriglobia in tundra soils.</title>
        <authorList>
            <person name="Messyasz A."/>
            <person name="Mannisto M.K."/>
            <person name="Kerkhof L.J."/>
            <person name="Haggblom M.M."/>
        </authorList>
    </citation>
    <scope>NUCLEOTIDE SEQUENCE</scope>
    <source>
        <strain evidence="7">X5P6</strain>
    </source>
</reference>
<reference evidence="7" key="1">
    <citation type="submission" date="2023-08" db="EMBL/GenBank/DDBJ databases">
        <authorList>
            <person name="Messyasz A."/>
            <person name="Mannisto M.K."/>
            <person name="Kerkhof L.J."/>
            <person name="Haggblom M."/>
        </authorList>
    </citation>
    <scope>NUCLEOTIDE SEQUENCE</scope>
    <source>
        <strain evidence="7">X5P6</strain>
    </source>
</reference>
<dbReference type="PROSITE" id="PS51318">
    <property type="entry name" value="TAT"/>
    <property type="match status" value="1"/>
</dbReference>
<evidence type="ECO:0000256" key="2">
    <source>
        <dbReference type="ARBA" id="ARBA00022576"/>
    </source>
</evidence>
<sequence>MQSVLTRRSLLKNSSLALGASFFPTSAIATPHAQGSGEIIHLNLNENAFGPSPNVEVALRDELPRLSRYADAKAAQAFAEQIAAYERVSVEQVVLGEILGELGLYFGSEKGPGGEFVYSTPGYLALINAASRVGGVGVAVPLNEKYENDLPALAAKVNDKTRALYLINPHNPTGTISEDNAFKKFLRDVSQRAPVIVDEAYLEYTPDFETHSAVSLTREGANVLVFRTFDKIHGLAGLPIGYTLVPRDLAVTLRKQGIGDAESLGRLNIAAASAALADTSHVRQIRSITIDERGKWISTLEELKLPHTNSHTNFIFFNSGHPQPEVTAAMRARGVDIGRSFPPYSNWARITIGKVDENSFAQQQLRQVLNELSSRS</sequence>
<gene>
    <name evidence="7" type="ORF">RBB77_01300</name>
</gene>
<keyword evidence="4" id="KW-0663">Pyridoxal phosphate</keyword>
<evidence type="ECO:0000256" key="3">
    <source>
        <dbReference type="ARBA" id="ARBA00022679"/>
    </source>
</evidence>
<dbReference type="RefSeq" id="WP_353064383.1">
    <property type="nucleotide sequence ID" value="NZ_CP132942.1"/>
</dbReference>
<dbReference type="CDD" id="cd00609">
    <property type="entry name" value="AAT_like"/>
    <property type="match status" value="1"/>
</dbReference>
<dbReference type="InterPro" id="IPR015421">
    <property type="entry name" value="PyrdxlP-dep_Trfase_major"/>
</dbReference>
<evidence type="ECO:0000259" key="6">
    <source>
        <dbReference type="Pfam" id="PF00155"/>
    </source>
</evidence>
<dbReference type="InterPro" id="IPR015422">
    <property type="entry name" value="PyrdxlP-dep_Trfase_small"/>
</dbReference>
<name>A0AAU7ZRJ1_9BACT</name>
<dbReference type="InterPro" id="IPR015424">
    <property type="entry name" value="PyrdxlP-dep_Trfase"/>
</dbReference>
<dbReference type="EMBL" id="CP132942">
    <property type="protein sequence ID" value="XCB33547.1"/>
    <property type="molecule type" value="Genomic_DNA"/>
</dbReference>
<dbReference type="PANTHER" id="PTHR43643">
    <property type="entry name" value="HISTIDINOL-PHOSPHATE AMINOTRANSFERASE 2"/>
    <property type="match status" value="1"/>
</dbReference>
<evidence type="ECO:0000256" key="1">
    <source>
        <dbReference type="ARBA" id="ARBA00007970"/>
    </source>
</evidence>
<organism evidence="7">
    <name type="scientific">Tunturiibacter psychrotolerans</name>
    <dbReference type="NCBI Taxonomy" id="3069686"/>
    <lineage>
        <taxon>Bacteria</taxon>
        <taxon>Pseudomonadati</taxon>
        <taxon>Acidobacteriota</taxon>
        <taxon>Terriglobia</taxon>
        <taxon>Terriglobales</taxon>
        <taxon>Acidobacteriaceae</taxon>
        <taxon>Tunturiibacter</taxon>
    </lineage>
</organism>
<dbReference type="InterPro" id="IPR004839">
    <property type="entry name" value="Aminotransferase_I/II_large"/>
</dbReference>
<evidence type="ECO:0000313" key="7">
    <source>
        <dbReference type="EMBL" id="XCB33547.1"/>
    </source>
</evidence>
<keyword evidence="3" id="KW-0808">Transferase</keyword>
<dbReference type="GO" id="GO:0008483">
    <property type="term" value="F:transaminase activity"/>
    <property type="evidence" value="ECO:0007669"/>
    <property type="project" value="UniProtKB-KW"/>
</dbReference>
<evidence type="ECO:0000256" key="5">
    <source>
        <dbReference type="SAM" id="SignalP"/>
    </source>
</evidence>